<proteinExistence type="predicted"/>
<sequence>MDTQDCPDSMIHRRGSSHLNEEPIRTFPRGQRGDIQDTSIDKFQSNVTDQSRIESERQRYLREDHKVENGDQIALAALPGTHVSAADERSKSPDKYPSLSYRPGHLSRSASPDCIDQSDSRIPSLSPSSIFERDVQKDLLPVHTSPSIPSHISMENHIPPVLEASSVAITDDRLSPDTVEIVTHNIHQSATAGVCGAFAVDPSLPSSCFEHVRDGSEDLEEPHSPCKALESTNVRRLSFVSFADVVNAEHAEATDFLSSRESSHQSPSMRNSSPSPLRSPRLLHELDPYPVTSTPNSIKASDLSSSRESFAAGSPRLAVQRPISPNVGGEFSIETMRQALRRTGSQDLIIAKDN</sequence>
<feature type="region of interest" description="Disordered" evidence="1">
    <location>
        <begin position="1"/>
        <end position="56"/>
    </location>
</feature>
<dbReference type="OrthoDB" id="5364312at2759"/>
<accession>A0A2I1C1P8</accession>
<feature type="region of interest" description="Disordered" evidence="1">
    <location>
        <begin position="82"/>
        <end position="126"/>
    </location>
</feature>
<dbReference type="OMA" id="AETNEAH"/>
<evidence type="ECO:0000313" key="3">
    <source>
        <dbReference type="Proteomes" id="UP000234474"/>
    </source>
</evidence>
<name>A0A2I1C1P8_ASPN1</name>
<dbReference type="RefSeq" id="XP_024680165.1">
    <property type="nucleotide sequence ID" value="XM_024822567.1"/>
</dbReference>
<dbReference type="GeneID" id="36529893"/>
<dbReference type="VEuPathDB" id="FungiDB:P174DRAFT_374255"/>
<evidence type="ECO:0000313" key="2">
    <source>
        <dbReference type="EMBL" id="PKX91570.1"/>
    </source>
</evidence>
<keyword evidence="3" id="KW-1185">Reference proteome</keyword>
<feature type="compositionally biased region" description="Low complexity" evidence="1">
    <location>
        <begin position="264"/>
        <end position="280"/>
    </location>
</feature>
<feature type="compositionally biased region" description="Polar residues" evidence="1">
    <location>
        <begin position="36"/>
        <end position="50"/>
    </location>
</feature>
<dbReference type="PANTHER" id="PTHR42111:SF1">
    <property type="entry name" value="YALI0D23727P"/>
    <property type="match status" value="1"/>
</dbReference>
<feature type="compositionally biased region" description="Polar residues" evidence="1">
    <location>
        <begin position="291"/>
        <end position="308"/>
    </location>
</feature>
<dbReference type="PANTHER" id="PTHR42111">
    <property type="entry name" value="YALI0D23727P"/>
    <property type="match status" value="1"/>
</dbReference>
<comment type="caution">
    <text evidence="2">The sequence shown here is derived from an EMBL/GenBank/DDBJ whole genome shotgun (WGS) entry which is preliminary data.</text>
</comment>
<dbReference type="EMBL" id="MSZS01000006">
    <property type="protein sequence ID" value="PKX91570.1"/>
    <property type="molecule type" value="Genomic_DNA"/>
</dbReference>
<dbReference type="AlphaFoldDB" id="A0A2I1C1P8"/>
<gene>
    <name evidence="2" type="ORF">P174DRAFT_374255</name>
</gene>
<feature type="region of interest" description="Disordered" evidence="1">
    <location>
        <begin position="256"/>
        <end position="323"/>
    </location>
</feature>
<feature type="compositionally biased region" description="Basic and acidic residues" evidence="1">
    <location>
        <begin position="85"/>
        <end position="94"/>
    </location>
</feature>
<reference evidence="3" key="1">
    <citation type="journal article" date="2018" name="Proc. Natl. Acad. Sci. U.S.A.">
        <title>Linking secondary metabolites to gene clusters through genome sequencing of six diverse Aspergillus species.</title>
        <authorList>
            <person name="Kaerboelling I."/>
            <person name="Vesth T.C."/>
            <person name="Frisvad J.C."/>
            <person name="Nybo J.L."/>
            <person name="Theobald S."/>
            <person name="Kuo A."/>
            <person name="Bowyer P."/>
            <person name="Matsuda Y."/>
            <person name="Mondo S."/>
            <person name="Lyhne E.K."/>
            <person name="Kogle M.E."/>
            <person name="Clum A."/>
            <person name="Lipzen A."/>
            <person name="Salamov A."/>
            <person name="Ngan C.Y."/>
            <person name="Daum C."/>
            <person name="Chiniquy J."/>
            <person name="Barry K."/>
            <person name="LaButti K."/>
            <person name="Haridas S."/>
            <person name="Simmons B.A."/>
            <person name="Magnuson J.K."/>
            <person name="Mortensen U.H."/>
            <person name="Larsen T.O."/>
            <person name="Grigoriev I.V."/>
            <person name="Baker S.E."/>
            <person name="Andersen M.R."/>
        </authorList>
    </citation>
    <scope>NUCLEOTIDE SEQUENCE [LARGE SCALE GENOMIC DNA]</scope>
    <source>
        <strain evidence="3">IBT 16806</strain>
    </source>
</reference>
<protein>
    <submittedName>
        <fullName evidence="2">Uncharacterized protein</fullName>
    </submittedName>
</protein>
<dbReference type="Proteomes" id="UP000234474">
    <property type="component" value="Unassembled WGS sequence"/>
</dbReference>
<organism evidence="2 3">
    <name type="scientific">Aspergillus novofumigatus (strain IBT 16806)</name>
    <dbReference type="NCBI Taxonomy" id="1392255"/>
    <lineage>
        <taxon>Eukaryota</taxon>
        <taxon>Fungi</taxon>
        <taxon>Dikarya</taxon>
        <taxon>Ascomycota</taxon>
        <taxon>Pezizomycotina</taxon>
        <taxon>Eurotiomycetes</taxon>
        <taxon>Eurotiomycetidae</taxon>
        <taxon>Eurotiales</taxon>
        <taxon>Aspergillaceae</taxon>
        <taxon>Aspergillus</taxon>
        <taxon>Aspergillus subgen. Fumigati</taxon>
    </lineage>
</organism>
<evidence type="ECO:0000256" key="1">
    <source>
        <dbReference type="SAM" id="MobiDB-lite"/>
    </source>
</evidence>